<proteinExistence type="predicted"/>
<reference evidence="1 2" key="1">
    <citation type="submission" date="2020-08" db="EMBL/GenBank/DDBJ databases">
        <title>A Genomic Blueprint of the Chicken Gut Microbiome.</title>
        <authorList>
            <person name="Gilroy R."/>
            <person name="Ravi A."/>
            <person name="Getino M."/>
            <person name="Pursley I."/>
            <person name="Horton D.L."/>
            <person name="Alikhan N.-F."/>
            <person name="Baker D."/>
            <person name="Gharbi K."/>
            <person name="Hall N."/>
            <person name="Watson M."/>
            <person name="Adriaenssens E.M."/>
            <person name="Foster-Nyarko E."/>
            <person name="Jarju S."/>
            <person name="Secka A."/>
            <person name="Antonio M."/>
            <person name="Oren A."/>
            <person name="Chaudhuri R."/>
            <person name="La Ragione R.M."/>
            <person name="Hildebrand F."/>
            <person name="Pallen M.J."/>
        </authorList>
    </citation>
    <scope>NUCLEOTIDE SEQUENCE [LARGE SCALE GENOMIC DNA]</scope>
    <source>
        <strain evidence="1 2">Sa2BVA9</strain>
    </source>
</reference>
<keyword evidence="2" id="KW-1185">Reference proteome</keyword>
<comment type="caution">
    <text evidence="1">The sequence shown here is derived from an EMBL/GenBank/DDBJ whole genome shotgun (WGS) entry which is preliminary data.</text>
</comment>
<accession>A0ABR8T4E9</accession>
<gene>
    <name evidence="1" type="ORF">H9647_20600</name>
</gene>
<organism evidence="1 2">
    <name type="scientific">Paenibacillus gallinarum</name>
    <dbReference type="NCBI Taxonomy" id="2762232"/>
    <lineage>
        <taxon>Bacteria</taxon>
        <taxon>Bacillati</taxon>
        <taxon>Bacillota</taxon>
        <taxon>Bacilli</taxon>
        <taxon>Bacillales</taxon>
        <taxon>Paenibacillaceae</taxon>
        <taxon>Paenibacillus</taxon>
    </lineage>
</organism>
<dbReference type="Proteomes" id="UP000608071">
    <property type="component" value="Unassembled WGS sequence"/>
</dbReference>
<dbReference type="RefSeq" id="WP_191803592.1">
    <property type="nucleotide sequence ID" value="NZ_JACSQL010000012.1"/>
</dbReference>
<dbReference type="EMBL" id="JACSQL010000012">
    <property type="protein sequence ID" value="MBD7970470.1"/>
    <property type="molecule type" value="Genomic_DNA"/>
</dbReference>
<evidence type="ECO:0008006" key="3">
    <source>
        <dbReference type="Google" id="ProtNLM"/>
    </source>
</evidence>
<evidence type="ECO:0000313" key="1">
    <source>
        <dbReference type="EMBL" id="MBD7970470.1"/>
    </source>
</evidence>
<name>A0ABR8T4E9_9BACL</name>
<sequence length="210" mass="24048">MASPKLNLALNKDAGMIISLAANKMGTSKRNIISLALVEILKNVYDKRFIDSLASDITTTVSTATTISEQVQTKIEYIDRHGYSRRVFFGLLISDYFLNNRDKFRLEQDELEEEMKSKSHIEITIDKATKDKIISYCEKNAMTVSSLFSHYILNEEIKTYAYVISEKAHLNLILSENVKIELKNKAKSTNRTYRFYLNLVAEQIISNIST</sequence>
<protein>
    <recommendedName>
        <fullName evidence="3">Ribbon-helix-helix protein CopG domain-containing protein</fullName>
    </recommendedName>
</protein>
<evidence type="ECO:0000313" key="2">
    <source>
        <dbReference type="Proteomes" id="UP000608071"/>
    </source>
</evidence>